<feature type="domain" description="Aminoglycoside phosphotransferase" evidence="1">
    <location>
        <begin position="31"/>
        <end position="230"/>
    </location>
</feature>
<dbReference type="Proteomes" id="UP001500221">
    <property type="component" value="Unassembled WGS sequence"/>
</dbReference>
<gene>
    <name evidence="2" type="ORF">GCM10023340_24710</name>
</gene>
<dbReference type="InterPro" id="IPR002575">
    <property type="entry name" value="Aminoglycoside_PTrfase"/>
</dbReference>
<name>A0ABP9PTA9_9ACTN</name>
<dbReference type="Pfam" id="PF01636">
    <property type="entry name" value="APH"/>
    <property type="match status" value="1"/>
</dbReference>
<dbReference type="RefSeq" id="WP_345458761.1">
    <property type="nucleotide sequence ID" value="NZ_BAABKG010000003.1"/>
</dbReference>
<keyword evidence="3" id="KW-1185">Reference proteome</keyword>
<evidence type="ECO:0000259" key="1">
    <source>
        <dbReference type="Pfam" id="PF01636"/>
    </source>
</evidence>
<protein>
    <recommendedName>
        <fullName evidence="1">Aminoglycoside phosphotransferase domain-containing protein</fullName>
    </recommendedName>
</protein>
<organism evidence="2 3">
    <name type="scientific">Nocardioides marinquilinus</name>
    <dbReference type="NCBI Taxonomy" id="1210400"/>
    <lineage>
        <taxon>Bacteria</taxon>
        <taxon>Bacillati</taxon>
        <taxon>Actinomycetota</taxon>
        <taxon>Actinomycetes</taxon>
        <taxon>Propionibacteriales</taxon>
        <taxon>Nocardioidaceae</taxon>
        <taxon>Nocardioides</taxon>
    </lineage>
</organism>
<evidence type="ECO:0000313" key="3">
    <source>
        <dbReference type="Proteomes" id="UP001500221"/>
    </source>
</evidence>
<comment type="caution">
    <text evidence="2">The sequence shown here is derived from an EMBL/GenBank/DDBJ whole genome shotgun (WGS) entry which is preliminary data.</text>
</comment>
<dbReference type="Gene3D" id="3.90.1200.10">
    <property type="match status" value="1"/>
</dbReference>
<dbReference type="InterPro" id="IPR011009">
    <property type="entry name" value="Kinase-like_dom_sf"/>
</dbReference>
<proteinExistence type="predicted"/>
<reference evidence="3" key="1">
    <citation type="journal article" date="2019" name="Int. J. Syst. Evol. Microbiol.">
        <title>The Global Catalogue of Microorganisms (GCM) 10K type strain sequencing project: providing services to taxonomists for standard genome sequencing and annotation.</title>
        <authorList>
            <consortium name="The Broad Institute Genomics Platform"/>
            <consortium name="The Broad Institute Genome Sequencing Center for Infectious Disease"/>
            <person name="Wu L."/>
            <person name="Ma J."/>
        </authorList>
    </citation>
    <scope>NUCLEOTIDE SEQUENCE [LARGE SCALE GENOMIC DNA]</scope>
    <source>
        <strain evidence="3">JCM 18459</strain>
    </source>
</reference>
<dbReference type="SUPFAM" id="SSF56112">
    <property type="entry name" value="Protein kinase-like (PK-like)"/>
    <property type="match status" value="1"/>
</dbReference>
<evidence type="ECO:0000313" key="2">
    <source>
        <dbReference type="EMBL" id="GAA5149438.1"/>
    </source>
</evidence>
<dbReference type="EMBL" id="BAABKG010000003">
    <property type="protein sequence ID" value="GAA5149438.1"/>
    <property type="molecule type" value="Genomic_DNA"/>
</dbReference>
<accession>A0ABP9PTA9</accession>
<sequence>MWEPEPGWHPLPGGLGASTVGVWRTARGDDPLVVKRVAAPVAGDPPELSDPTHHAYWRREADVLATGVVAGTRGLRGVVAATVEEDADGITITRPWVEDAALSGLFVAVSLGRFARAGVPRPAFCARQQLRTRLERTERRGGWPTLGRTTAADVADHLWSRRETFLDILDSLPQVSQHGDPSHANIPGRDGDDAVAIDWSTFGVGPVGADLGYFSLMAREELDPLLDAYRLGLDDPRGSGEPVDVDDVVLGARITAVYTGFGRAEWALARVAGGEGALAGKFRHPSVAPYLRALQRQSASVEALLGW</sequence>